<evidence type="ECO:0000313" key="3">
    <source>
        <dbReference type="EMBL" id="CAB0014671.1"/>
    </source>
</evidence>
<name>A0A6H5HBY2_9HEMI</name>
<keyword evidence="4" id="KW-1185">Reference proteome</keyword>
<evidence type="ECO:0000256" key="2">
    <source>
        <dbReference type="SAM" id="Phobius"/>
    </source>
</evidence>
<dbReference type="AlphaFoldDB" id="A0A6H5HBY2"/>
<dbReference type="Proteomes" id="UP000479000">
    <property type="component" value="Unassembled WGS sequence"/>
</dbReference>
<keyword evidence="2" id="KW-0812">Transmembrane</keyword>
<organism evidence="3 4">
    <name type="scientific">Nesidiocoris tenuis</name>
    <dbReference type="NCBI Taxonomy" id="355587"/>
    <lineage>
        <taxon>Eukaryota</taxon>
        <taxon>Metazoa</taxon>
        <taxon>Ecdysozoa</taxon>
        <taxon>Arthropoda</taxon>
        <taxon>Hexapoda</taxon>
        <taxon>Insecta</taxon>
        <taxon>Pterygota</taxon>
        <taxon>Neoptera</taxon>
        <taxon>Paraneoptera</taxon>
        <taxon>Hemiptera</taxon>
        <taxon>Heteroptera</taxon>
        <taxon>Panheteroptera</taxon>
        <taxon>Cimicomorpha</taxon>
        <taxon>Miridae</taxon>
        <taxon>Dicyphina</taxon>
        <taxon>Nesidiocoris</taxon>
    </lineage>
</organism>
<reference evidence="3 4" key="1">
    <citation type="submission" date="2020-02" db="EMBL/GenBank/DDBJ databases">
        <authorList>
            <person name="Ferguson B K."/>
        </authorList>
    </citation>
    <scope>NUCLEOTIDE SEQUENCE [LARGE SCALE GENOMIC DNA]</scope>
</reference>
<dbReference type="EMBL" id="CADCXU010028176">
    <property type="protein sequence ID" value="CAB0014671.1"/>
    <property type="molecule type" value="Genomic_DNA"/>
</dbReference>
<feature type="region of interest" description="Disordered" evidence="1">
    <location>
        <begin position="103"/>
        <end position="142"/>
    </location>
</feature>
<keyword evidence="2" id="KW-0472">Membrane</keyword>
<sequence length="175" mass="20190">MFWHRLMIQPTYFNTYQPPRYIPPPLYGVLLMGPLPVSWRLSFFTFLSGAGVFLRLLRYCATTASRATPVPTEMMTPWRQKPTLQEGFSAWIYNISLNMNQPRPVDRDVNVNGRRGSLSRANQQQPEPQPGPAGFPVDDLRDPPREIVIRPLNNSNYLNQMIAFKNSLPNSQRNR</sequence>
<protein>
    <submittedName>
        <fullName evidence="3">Uncharacterized protein</fullName>
    </submittedName>
</protein>
<feature type="transmembrane region" description="Helical" evidence="2">
    <location>
        <begin position="37"/>
        <end position="57"/>
    </location>
</feature>
<evidence type="ECO:0000313" key="4">
    <source>
        <dbReference type="Proteomes" id="UP000479000"/>
    </source>
</evidence>
<dbReference type="OrthoDB" id="9973021at2759"/>
<accession>A0A6H5HBY2</accession>
<keyword evidence="2" id="KW-1133">Transmembrane helix</keyword>
<evidence type="ECO:0000256" key="1">
    <source>
        <dbReference type="SAM" id="MobiDB-lite"/>
    </source>
</evidence>
<gene>
    <name evidence="3" type="ORF">NTEN_LOCUS19083</name>
</gene>
<proteinExistence type="predicted"/>